<dbReference type="GO" id="GO:0000139">
    <property type="term" value="C:Golgi membrane"/>
    <property type="evidence" value="ECO:0007669"/>
    <property type="project" value="UniProtKB-SubCell"/>
</dbReference>
<comment type="similarity">
    <text evidence="7 8">Belongs to the SFT2 family.</text>
</comment>
<reference key="2">
    <citation type="submission" date="2011-04" db="EMBL/GenBank/DDBJ databases">
        <title>High-quality genome sequence of Pichia pastoris CBS 7435.</title>
        <authorList>
            <person name="Kueberl A."/>
            <person name="Schneider J."/>
            <person name="Thallinger G.G."/>
            <person name="Anderl I."/>
            <person name="Wibberg D."/>
            <person name="Hajek T."/>
            <person name="Jaenicke S."/>
            <person name="Brinkrolf K."/>
            <person name="Goesmann A."/>
            <person name="Szczepanowski R."/>
            <person name="Puehler A."/>
            <person name="Schwab H."/>
            <person name="Glieder A."/>
            <person name="Pichler H."/>
        </authorList>
    </citation>
    <scope>NUCLEOTIDE SEQUENCE</scope>
    <source>
        <strain>CBS 7435</strain>
    </source>
</reference>
<feature type="transmembrane region" description="Helical" evidence="8">
    <location>
        <begin position="174"/>
        <end position="193"/>
    </location>
</feature>
<keyword evidence="10" id="KW-1185">Reference proteome</keyword>
<dbReference type="PANTHER" id="PTHR23137">
    <property type="entry name" value="VESICLE TRANSPORT PROTEIN-RELATED"/>
    <property type="match status" value="1"/>
</dbReference>
<dbReference type="GO" id="GO:0016192">
    <property type="term" value="P:vesicle-mediated transport"/>
    <property type="evidence" value="ECO:0007669"/>
    <property type="project" value="InterPro"/>
</dbReference>
<feature type="transmembrane region" description="Helical" evidence="8">
    <location>
        <begin position="199"/>
        <end position="220"/>
    </location>
</feature>
<organism evidence="9 10">
    <name type="scientific">Komagataella phaffii (strain ATCC 76273 / CBS 7435 / CECT 11047 / NRRL Y-11430 / Wegner 21-1)</name>
    <name type="common">Yeast</name>
    <name type="synonym">Pichia pastoris</name>
    <dbReference type="NCBI Taxonomy" id="981350"/>
    <lineage>
        <taxon>Eukaryota</taxon>
        <taxon>Fungi</taxon>
        <taxon>Dikarya</taxon>
        <taxon>Ascomycota</taxon>
        <taxon>Saccharomycotina</taxon>
        <taxon>Pichiomycetes</taxon>
        <taxon>Pichiales</taxon>
        <taxon>Pichiaceae</taxon>
        <taxon>Komagataella</taxon>
    </lineage>
</organism>
<sequence length="244" mass="26918">MPDLTISINLAPQSVPVSPIKTLPAKLSSLEMFKSTLNKIPGVNLGNDYSILPTTIPQRSEQFSPSSSSTFKSTFQKFNPFSTDGDITLDNEDVATSDPGMFELSRWDRMLIFAVLIAGSAVCFIICVLLFPVLTIKPTKFALLWTMGSVFFLASFGVLQGAKNYFIHLTSAERLPFTMGYFASITATLVFAVVLKSTILVILSCIVQFIAMIWYFISYFPGGKHGLRFTSGIARSQVESWMNS</sequence>
<feature type="transmembrane region" description="Helical" evidence="8">
    <location>
        <begin position="142"/>
        <end position="162"/>
    </location>
</feature>
<proteinExistence type="inferred from homology"/>
<evidence type="ECO:0000313" key="10">
    <source>
        <dbReference type="Proteomes" id="UP000006853"/>
    </source>
</evidence>
<keyword evidence="2 8" id="KW-0813">Transport</keyword>
<evidence type="ECO:0000256" key="5">
    <source>
        <dbReference type="ARBA" id="ARBA00022989"/>
    </source>
</evidence>
<keyword evidence="3 8" id="KW-0812">Transmembrane</keyword>
<dbReference type="PANTHER" id="PTHR23137:SF36">
    <property type="entry name" value="VESICLE TRANSPORT PROTEIN SFT2C"/>
    <property type="match status" value="1"/>
</dbReference>
<name>F2QMN1_KOMPC</name>
<evidence type="ECO:0000256" key="3">
    <source>
        <dbReference type="ARBA" id="ARBA00022692"/>
    </source>
</evidence>
<evidence type="ECO:0000256" key="4">
    <source>
        <dbReference type="ARBA" id="ARBA00022927"/>
    </source>
</evidence>
<dbReference type="Pfam" id="PF04178">
    <property type="entry name" value="Got1"/>
    <property type="match status" value="1"/>
</dbReference>
<reference evidence="9 10" key="3">
    <citation type="journal article" date="2016" name="FEMS Yeast Res.">
        <title>Curation of the genome annotation of Pichia pastoris (Komagataella phaffii) CBS7435 from gene level to protein function.</title>
        <authorList>
            <person name="Valli M."/>
            <person name="Tatto N.E."/>
            <person name="Peymann A."/>
            <person name="Gruber C."/>
            <person name="Landes N."/>
            <person name="Ekker H."/>
            <person name="Thallinger G.G."/>
            <person name="Mattanovich D."/>
            <person name="Gasser B."/>
            <person name="Graf A.B."/>
        </authorList>
    </citation>
    <scope>GENOME REANNOTATION</scope>
    <source>
        <strain evidence="9 10">ATCC 76273 / CBS 7435 / CECT 11047 / NRRL Y-11430 / Wegner 21-1</strain>
    </source>
</reference>
<comment type="function">
    <text evidence="8">Nonessential protein required for the fusion of transport vesicles derived from the endocytic pathway with the Golgi complex.</text>
</comment>
<keyword evidence="8" id="KW-0333">Golgi apparatus</keyword>
<keyword evidence="4 8" id="KW-0653">Protein transport</keyword>
<evidence type="ECO:0000256" key="7">
    <source>
        <dbReference type="ARBA" id="ARBA00025800"/>
    </source>
</evidence>
<gene>
    <name evidence="9" type="primary">SFT2-1</name>
    <name evidence="9" type="ordered locus">PP7435_Chr1-0693</name>
</gene>
<dbReference type="Proteomes" id="UP000006853">
    <property type="component" value="Chromosome 1"/>
</dbReference>
<evidence type="ECO:0000313" key="9">
    <source>
        <dbReference type="EMBL" id="CCA36836.1"/>
    </source>
</evidence>
<dbReference type="AlphaFoldDB" id="F2QMN1"/>
<feature type="transmembrane region" description="Helical" evidence="8">
    <location>
        <begin position="111"/>
        <end position="136"/>
    </location>
</feature>
<accession>F2QMN1</accession>
<dbReference type="InterPro" id="IPR007305">
    <property type="entry name" value="Vesicle_transpt_Got1/SFT2"/>
</dbReference>
<evidence type="ECO:0000256" key="8">
    <source>
        <dbReference type="RuleBase" id="RU363111"/>
    </source>
</evidence>
<dbReference type="InterPro" id="IPR011691">
    <property type="entry name" value="Vesicle_transpt_SFT2"/>
</dbReference>
<dbReference type="EMBL" id="FR839628">
    <property type="protein sequence ID" value="CCA36836.1"/>
    <property type="molecule type" value="Genomic_DNA"/>
</dbReference>
<evidence type="ECO:0000256" key="1">
    <source>
        <dbReference type="ARBA" id="ARBA00004141"/>
    </source>
</evidence>
<dbReference type="GO" id="GO:0015031">
    <property type="term" value="P:protein transport"/>
    <property type="evidence" value="ECO:0007669"/>
    <property type="project" value="UniProtKB-KW"/>
</dbReference>
<comment type="subcellular location">
    <subcellularLocation>
        <location evidence="8">Golgi apparatus membrane</location>
        <topology evidence="8">Multi-pass membrane protein</topology>
    </subcellularLocation>
    <subcellularLocation>
        <location evidence="1">Membrane</location>
        <topology evidence="1">Multi-pass membrane protein</topology>
    </subcellularLocation>
</comment>
<evidence type="ECO:0000256" key="2">
    <source>
        <dbReference type="ARBA" id="ARBA00022448"/>
    </source>
</evidence>
<keyword evidence="6 8" id="KW-0472">Membrane</keyword>
<keyword evidence="5 8" id="KW-1133">Transmembrane helix</keyword>
<reference evidence="9 10" key="1">
    <citation type="journal article" date="2011" name="J. Biotechnol.">
        <title>High-quality genome sequence of Pichia pastoris CBS7435.</title>
        <authorList>
            <person name="Kuberl A."/>
            <person name="Schneider J."/>
            <person name="Thallinger G.G."/>
            <person name="Anderl I."/>
            <person name="Wibberg D."/>
            <person name="Hajek T."/>
            <person name="Jaenicke S."/>
            <person name="Brinkrolf K."/>
            <person name="Goesmann A."/>
            <person name="Szczepanowski R."/>
            <person name="Puhler A."/>
            <person name="Schwab H."/>
            <person name="Glieder A."/>
            <person name="Pichler H."/>
        </authorList>
    </citation>
    <scope>NUCLEOTIDE SEQUENCE [LARGE SCALE GENOMIC DNA]</scope>
    <source>
        <strain evidence="10">ATCC 76273 / CBS 7435 / CECT 11047 / NRRL Y-11430 / Wegner 21-1</strain>
    </source>
</reference>
<protein>
    <recommendedName>
        <fullName evidence="8">Protein transport protein SFT2</fullName>
    </recommendedName>
</protein>
<evidence type="ECO:0000256" key="6">
    <source>
        <dbReference type="ARBA" id="ARBA00023136"/>
    </source>
</evidence>
<dbReference type="HOGENOM" id="CLU_099529_3_0_1"/>